<dbReference type="AlphaFoldDB" id="A0A2T4TZ72"/>
<evidence type="ECO:0000313" key="10">
    <source>
        <dbReference type="Proteomes" id="UP000241436"/>
    </source>
</evidence>
<dbReference type="EC" id="2.7.6.3" evidence="2"/>
<protein>
    <recommendedName>
        <fullName evidence="2">2-amino-4-hydroxy-6-hydroxymethyldihydropteridine diphosphokinase</fullName>
        <ecNumber evidence="2">2.7.6.3</ecNumber>
    </recommendedName>
</protein>
<gene>
    <name evidence="9" type="primary">folK</name>
    <name evidence="9" type="ORF">CLG94_05110</name>
</gene>
<dbReference type="UniPathway" id="UPA00077">
    <property type="reaction ID" value="UER00155"/>
</dbReference>
<dbReference type="InterPro" id="IPR000550">
    <property type="entry name" value="Hppk"/>
</dbReference>
<dbReference type="GO" id="GO:0046654">
    <property type="term" value="P:tetrahydrofolate biosynthetic process"/>
    <property type="evidence" value="ECO:0007669"/>
    <property type="project" value="UniProtKB-UniPathway"/>
</dbReference>
<dbReference type="Gene3D" id="3.30.70.560">
    <property type="entry name" value="7,8-Dihydro-6-hydroxymethylpterin-pyrophosphokinase HPPK"/>
    <property type="match status" value="1"/>
</dbReference>
<organism evidence="9 10">
    <name type="scientific">Candidatus Methylomirabilis limnetica</name>
    <dbReference type="NCBI Taxonomy" id="2033718"/>
    <lineage>
        <taxon>Bacteria</taxon>
        <taxon>Candidatus Methylomirabilota</taxon>
        <taxon>Candidatus Methylomirabilia</taxon>
        <taxon>Candidatus Methylomirabilales</taxon>
        <taxon>Candidatus Methylomirabilaceae</taxon>
        <taxon>Candidatus Methylomirabilis</taxon>
    </lineage>
</organism>
<dbReference type="OrthoDB" id="9808041at2"/>
<keyword evidence="7" id="KW-0289">Folate biosynthesis</keyword>
<evidence type="ECO:0000256" key="3">
    <source>
        <dbReference type="ARBA" id="ARBA00022679"/>
    </source>
</evidence>
<reference evidence="10" key="2">
    <citation type="journal article" date="2018" name="Environ. Microbiol.">
        <title>Bloom of a denitrifying methanotroph, 'Candidatus Methylomirabilis limnetica', in a deep stratified lake.</title>
        <authorList>
            <person name="Graf J.S."/>
            <person name="Mayr M.J."/>
            <person name="Marchant H.K."/>
            <person name="Tienken D."/>
            <person name="Hach P.F."/>
            <person name="Brand A."/>
            <person name="Schubert C.J."/>
            <person name="Kuypers M.M."/>
            <person name="Milucka J."/>
        </authorList>
    </citation>
    <scope>NUCLEOTIDE SEQUENCE [LARGE SCALE GENOMIC DNA]</scope>
    <source>
        <strain evidence="10">Zug</strain>
    </source>
</reference>
<feature type="domain" description="7,8-dihydro-6-hydroxymethylpterin-pyrophosphokinase" evidence="8">
    <location>
        <begin position="7"/>
        <end position="136"/>
    </location>
</feature>
<reference evidence="9 10" key="1">
    <citation type="submission" date="2017-09" db="EMBL/GenBank/DDBJ databases">
        <title>Bloom of a denitrifying methanotroph, Candidatus Methylomirabilis limnetica, in a deep stratified lake.</title>
        <authorList>
            <person name="Graf J.S."/>
            <person name="Marchant H.K."/>
            <person name="Tienken D."/>
            <person name="Hach P.F."/>
            <person name="Brand A."/>
            <person name="Schubert C.J."/>
            <person name="Kuypers M.M."/>
            <person name="Milucka J."/>
        </authorList>
    </citation>
    <scope>NUCLEOTIDE SEQUENCE [LARGE SCALE GENOMIC DNA]</scope>
    <source>
        <strain evidence="9 10">Zug</strain>
    </source>
</reference>
<evidence type="ECO:0000259" key="8">
    <source>
        <dbReference type="Pfam" id="PF01288"/>
    </source>
</evidence>
<dbReference type="GO" id="GO:0046656">
    <property type="term" value="P:folic acid biosynthetic process"/>
    <property type="evidence" value="ECO:0007669"/>
    <property type="project" value="UniProtKB-KW"/>
</dbReference>
<dbReference type="GO" id="GO:0016301">
    <property type="term" value="F:kinase activity"/>
    <property type="evidence" value="ECO:0007669"/>
    <property type="project" value="UniProtKB-KW"/>
</dbReference>
<name>A0A2T4TZ72_9BACT</name>
<dbReference type="NCBIfam" id="TIGR01498">
    <property type="entry name" value="folK"/>
    <property type="match status" value="1"/>
</dbReference>
<dbReference type="GO" id="GO:0003848">
    <property type="term" value="F:2-amino-4-hydroxy-6-hydroxymethyldihydropteridine diphosphokinase activity"/>
    <property type="evidence" value="ECO:0007669"/>
    <property type="project" value="UniProtKB-EC"/>
</dbReference>
<accession>A0A2T4TZ72</accession>
<keyword evidence="4" id="KW-0547">Nucleotide-binding</keyword>
<proteinExistence type="predicted"/>
<evidence type="ECO:0000313" key="9">
    <source>
        <dbReference type="EMBL" id="PTL36410.1"/>
    </source>
</evidence>
<keyword evidence="6" id="KW-0067">ATP-binding</keyword>
<dbReference type="RefSeq" id="WP_107561782.1">
    <property type="nucleotide sequence ID" value="NZ_NVQC01000016.1"/>
</dbReference>
<dbReference type="CDD" id="cd00483">
    <property type="entry name" value="HPPK"/>
    <property type="match status" value="1"/>
</dbReference>
<dbReference type="Proteomes" id="UP000241436">
    <property type="component" value="Unassembled WGS sequence"/>
</dbReference>
<evidence type="ECO:0000256" key="4">
    <source>
        <dbReference type="ARBA" id="ARBA00022741"/>
    </source>
</evidence>
<keyword evidence="10" id="KW-1185">Reference proteome</keyword>
<dbReference type="PANTHER" id="PTHR43071:SF1">
    <property type="entry name" value="2-AMINO-4-HYDROXY-6-HYDROXYMETHYLDIHYDROPTERIDINE PYROPHOSPHOKINASE"/>
    <property type="match status" value="1"/>
</dbReference>
<dbReference type="SUPFAM" id="SSF55083">
    <property type="entry name" value="6-hydroxymethyl-7,8-dihydropterin pyrophosphokinase, HPPK"/>
    <property type="match status" value="1"/>
</dbReference>
<evidence type="ECO:0000256" key="7">
    <source>
        <dbReference type="ARBA" id="ARBA00022909"/>
    </source>
</evidence>
<evidence type="ECO:0000256" key="1">
    <source>
        <dbReference type="ARBA" id="ARBA00005051"/>
    </source>
</evidence>
<keyword evidence="3" id="KW-0808">Transferase</keyword>
<keyword evidence="5 9" id="KW-0418">Kinase</keyword>
<dbReference type="GO" id="GO:0005524">
    <property type="term" value="F:ATP binding"/>
    <property type="evidence" value="ECO:0007669"/>
    <property type="project" value="UniProtKB-KW"/>
</dbReference>
<dbReference type="EMBL" id="NVQC01000016">
    <property type="protein sequence ID" value="PTL36410.1"/>
    <property type="molecule type" value="Genomic_DNA"/>
</dbReference>
<evidence type="ECO:0000256" key="6">
    <source>
        <dbReference type="ARBA" id="ARBA00022840"/>
    </source>
</evidence>
<dbReference type="InterPro" id="IPR035907">
    <property type="entry name" value="Hppk_sf"/>
</dbReference>
<evidence type="ECO:0000256" key="2">
    <source>
        <dbReference type="ARBA" id="ARBA00013253"/>
    </source>
</evidence>
<comment type="pathway">
    <text evidence="1">Cofactor biosynthesis; tetrahydrofolate biosynthesis; 2-amino-4-hydroxy-6-hydroxymethyl-7,8-dihydropteridine diphosphate from 7,8-dihydroneopterin triphosphate: step 4/4.</text>
</comment>
<sequence length="176" mass="19537">MTGERAYIGIGSNLGDRIRCCQEAIRATSEIAGVTVIRVSSFYETAPMPPASGDWFVNGVISVQTQLKPEALLLELRRIERSMGRATERARGSDRSIDLDLLLVGSQIVEQPDLTLPHPRLHQRRFVLAPLCELDPDFRHPVFGVTMRQLLERLNDTSLVRLLAPAARHTGPGENS</sequence>
<dbReference type="Pfam" id="PF01288">
    <property type="entry name" value="HPPK"/>
    <property type="match status" value="1"/>
</dbReference>
<comment type="caution">
    <text evidence="9">The sequence shown here is derived from an EMBL/GenBank/DDBJ whole genome shotgun (WGS) entry which is preliminary data.</text>
</comment>
<dbReference type="PANTHER" id="PTHR43071">
    <property type="entry name" value="2-AMINO-4-HYDROXY-6-HYDROXYMETHYLDIHYDROPTERIDINE PYROPHOSPHOKINASE"/>
    <property type="match status" value="1"/>
</dbReference>
<evidence type="ECO:0000256" key="5">
    <source>
        <dbReference type="ARBA" id="ARBA00022777"/>
    </source>
</evidence>